<feature type="compositionally biased region" description="Basic and acidic residues" evidence="1">
    <location>
        <begin position="112"/>
        <end position="123"/>
    </location>
</feature>
<dbReference type="AlphaFoldDB" id="A0A426XDI8"/>
<name>A0A426XDI8_ENSVE</name>
<organism evidence="2 3">
    <name type="scientific">Ensete ventricosum</name>
    <name type="common">Abyssinian banana</name>
    <name type="synonym">Musa ensete</name>
    <dbReference type="NCBI Taxonomy" id="4639"/>
    <lineage>
        <taxon>Eukaryota</taxon>
        <taxon>Viridiplantae</taxon>
        <taxon>Streptophyta</taxon>
        <taxon>Embryophyta</taxon>
        <taxon>Tracheophyta</taxon>
        <taxon>Spermatophyta</taxon>
        <taxon>Magnoliopsida</taxon>
        <taxon>Liliopsida</taxon>
        <taxon>Zingiberales</taxon>
        <taxon>Musaceae</taxon>
        <taxon>Ensete</taxon>
    </lineage>
</organism>
<evidence type="ECO:0000256" key="1">
    <source>
        <dbReference type="SAM" id="MobiDB-lite"/>
    </source>
</evidence>
<evidence type="ECO:0000313" key="2">
    <source>
        <dbReference type="EMBL" id="RRT37531.1"/>
    </source>
</evidence>
<proteinExistence type="predicted"/>
<dbReference type="EMBL" id="AMZH03022188">
    <property type="protein sequence ID" value="RRT37531.1"/>
    <property type="molecule type" value="Genomic_DNA"/>
</dbReference>
<gene>
    <name evidence="2" type="ORF">B296_00052838</name>
</gene>
<feature type="region of interest" description="Disordered" evidence="1">
    <location>
        <begin position="92"/>
        <end position="123"/>
    </location>
</feature>
<comment type="caution">
    <text evidence="2">The sequence shown here is derived from an EMBL/GenBank/DDBJ whole genome shotgun (WGS) entry which is preliminary data.</text>
</comment>
<reference evidence="2 3" key="1">
    <citation type="journal article" date="2014" name="Agronomy (Basel)">
        <title>A Draft Genome Sequence for Ensete ventricosum, the Drought-Tolerant Tree Against Hunger.</title>
        <authorList>
            <person name="Harrison J."/>
            <person name="Moore K.A."/>
            <person name="Paszkiewicz K."/>
            <person name="Jones T."/>
            <person name="Grant M."/>
            <person name="Ambacheew D."/>
            <person name="Muzemil S."/>
            <person name="Studholme D.J."/>
        </authorList>
    </citation>
    <scope>NUCLEOTIDE SEQUENCE [LARGE SCALE GENOMIC DNA]</scope>
</reference>
<feature type="compositionally biased region" description="Basic residues" evidence="1">
    <location>
        <begin position="92"/>
        <end position="105"/>
    </location>
</feature>
<dbReference type="Proteomes" id="UP000287651">
    <property type="component" value="Unassembled WGS sequence"/>
</dbReference>
<accession>A0A426XDI8</accession>
<sequence>MHLAAEEVLMTANCGESICAQGLRRSRLPMKAAPMGKLPMGKGITGDDHLLAECSQRLPLNRCHTGDCCEARRHRTRGHLYRIRWRHTSNRLSCTRRRLSQRQRSPKGGGGRLREGDNHHKGD</sequence>
<evidence type="ECO:0000313" key="3">
    <source>
        <dbReference type="Proteomes" id="UP000287651"/>
    </source>
</evidence>
<protein>
    <submittedName>
        <fullName evidence="2">Uncharacterized protein</fullName>
    </submittedName>
</protein>